<gene>
    <name evidence="2" type="ORF">CEPIT_LOCUS4494</name>
</gene>
<feature type="region of interest" description="Disordered" evidence="1">
    <location>
        <begin position="86"/>
        <end position="111"/>
    </location>
</feature>
<comment type="caution">
    <text evidence="2">The sequence shown here is derived from an EMBL/GenBank/DDBJ whole genome shotgun (WGS) entry which is preliminary data.</text>
</comment>
<sequence length="179" mass="19068">MMEWSPQQAMKAYINTLHLSKVMNKQGCNMGWASKAPNIVEPECMELISALAAGNKAKVMVEITSGGLTPFTVALAVAAKQTGGRVVPHKDSADDDDCNNSTKRVASGAAGKNERRRLRDVVASEGVLTSVDFLVVDSKAAGEMKVEVNSKGCVVVATNLPQPQRLHERSSRGCSLKLG</sequence>
<accession>A0AAV0CEZ5</accession>
<evidence type="ECO:0000313" key="2">
    <source>
        <dbReference type="EMBL" id="CAH9073014.1"/>
    </source>
</evidence>
<evidence type="ECO:0000313" key="3">
    <source>
        <dbReference type="Proteomes" id="UP001152523"/>
    </source>
</evidence>
<dbReference type="Proteomes" id="UP001152523">
    <property type="component" value="Unassembled WGS sequence"/>
</dbReference>
<evidence type="ECO:0000256" key="1">
    <source>
        <dbReference type="SAM" id="MobiDB-lite"/>
    </source>
</evidence>
<dbReference type="PANTHER" id="PTHR33593">
    <property type="entry name" value="DUF1442 FAMILY PROTEIN"/>
    <property type="match status" value="1"/>
</dbReference>
<reference evidence="2" key="1">
    <citation type="submission" date="2022-07" db="EMBL/GenBank/DDBJ databases">
        <authorList>
            <person name="Macas J."/>
            <person name="Novak P."/>
            <person name="Neumann P."/>
        </authorList>
    </citation>
    <scope>NUCLEOTIDE SEQUENCE</scope>
</reference>
<dbReference type="PANTHER" id="PTHR33593:SF16">
    <property type="entry name" value="OS08G0110600 PROTEIN"/>
    <property type="match status" value="1"/>
</dbReference>
<dbReference type="InterPro" id="IPR009902">
    <property type="entry name" value="DUF1442"/>
</dbReference>
<proteinExistence type="predicted"/>
<keyword evidence="3" id="KW-1185">Reference proteome</keyword>
<name>A0AAV0CEZ5_9ASTE</name>
<dbReference type="AlphaFoldDB" id="A0AAV0CEZ5"/>
<protein>
    <submittedName>
        <fullName evidence="2">Uncharacterized protein</fullName>
    </submittedName>
</protein>
<dbReference type="Pfam" id="PF07279">
    <property type="entry name" value="DUF1442"/>
    <property type="match status" value="1"/>
</dbReference>
<organism evidence="2 3">
    <name type="scientific">Cuscuta epithymum</name>
    <dbReference type="NCBI Taxonomy" id="186058"/>
    <lineage>
        <taxon>Eukaryota</taxon>
        <taxon>Viridiplantae</taxon>
        <taxon>Streptophyta</taxon>
        <taxon>Embryophyta</taxon>
        <taxon>Tracheophyta</taxon>
        <taxon>Spermatophyta</taxon>
        <taxon>Magnoliopsida</taxon>
        <taxon>eudicotyledons</taxon>
        <taxon>Gunneridae</taxon>
        <taxon>Pentapetalae</taxon>
        <taxon>asterids</taxon>
        <taxon>lamiids</taxon>
        <taxon>Solanales</taxon>
        <taxon>Convolvulaceae</taxon>
        <taxon>Cuscuteae</taxon>
        <taxon>Cuscuta</taxon>
        <taxon>Cuscuta subgen. Cuscuta</taxon>
    </lineage>
</organism>
<dbReference type="EMBL" id="CAMAPF010000023">
    <property type="protein sequence ID" value="CAH9073014.1"/>
    <property type="molecule type" value="Genomic_DNA"/>
</dbReference>